<keyword evidence="3" id="KW-1185">Reference proteome</keyword>
<accession>A0ABS6MIJ9</accession>
<comment type="caution">
    <text evidence="2">The sequence shown here is derived from an EMBL/GenBank/DDBJ whole genome shotgun (WGS) entry which is preliminary data.</text>
</comment>
<name>A0ABS6MIJ9_9GAMM</name>
<organism evidence="2 3">
    <name type="scientific">Arsukibacterium indicum</name>
    <dbReference type="NCBI Taxonomy" id="2848612"/>
    <lineage>
        <taxon>Bacteria</taxon>
        <taxon>Pseudomonadati</taxon>
        <taxon>Pseudomonadota</taxon>
        <taxon>Gammaproteobacteria</taxon>
        <taxon>Chromatiales</taxon>
        <taxon>Chromatiaceae</taxon>
        <taxon>Arsukibacterium</taxon>
    </lineage>
</organism>
<dbReference type="RefSeq" id="WP_217667215.1">
    <property type="nucleotide sequence ID" value="NZ_JAHRID010000001.1"/>
</dbReference>
<evidence type="ECO:0000313" key="2">
    <source>
        <dbReference type="EMBL" id="MBV2128156.1"/>
    </source>
</evidence>
<evidence type="ECO:0000313" key="3">
    <source>
        <dbReference type="Proteomes" id="UP000704611"/>
    </source>
</evidence>
<protein>
    <submittedName>
        <fullName evidence="2">Uncharacterized protein</fullName>
    </submittedName>
</protein>
<evidence type="ECO:0000256" key="1">
    <source>
        <dbReference type="SAM" id="MobiDB-lite"/>
    </source>
</evidence>
<proteinExistence type="predicted"/>
<dbReference type="Proteomes" id="UP000704611">
    <property type="component" value="Unassembled WGS sequence"/>
</dbReference>
<sequence>MAIPDSPNWSPLTDVKPYPQPDFEKPGEVTVISSISLGPLALNDSKGKLNTRYWTVSQEAGQVVIRGSNL</sequence>
<reference evidence="2 3" key="1">
    <citation type="submission" date="2021-06" db="EMBL/GenBank/DDBJ databases">
        <title>Rheinheimera indica sp. nov., isolated from deep-sea sediment.</title>
        <authorList>
            <person name="Wang Z."/>
            <person name="Zhang X.-Y."/>
        </authorList>
    </citation>
    <scope>NUCLEOTIDE SEQUENCE [LARGE SCALE GENOMIC DNA]</scope>
    <source>
        <strain evidence="2 3">SM2107</strain>
    </source>
</reference>
<feature type="region of interest" description="Disordered" evidence="1">
    <location>
        <begin position="1"/>
        <end position="22"/>
    </location>
</feature>
<gene>
    <name evidence="2" type="ORF">KQY15_03480</name>
</gene>
<dbReference type="EMBL" id="JAHRID010000001">
    <property type="protein sequence ID" value="MBV2128156.1"/>
    <property type="molecule type" value="Genomic_DNA"/>
</dbReference>